<dbReference type="AlphaFoldDB" id="A0A1G6CG80"/>
<dbReference type="SUPFAM" id="SSF82199">
    <property type="entry name" value="SET domain"/>
    <property type="match status" value="1"/>
</dbReference>
<sequence length="137" mass="15775">MSYTNSQLVEVRDFSAEHKGVFAKARIGKDELIGFFDGKAVMVDLDSKDELDVFWWRQSVHLKREGSKLLCLLPQWEPDGVDFLNHSCRPTARVEDKLYVYANRDIEAGEEITVDYRSFNLVPEGITCWCPEGRCLI</sequence>
<organism evidence="2 3">
    <name type="scientific">Bauldia litoralis</name>
    <dbReference type="NCBI Taxonomy" id="665467"/>
    <lineage>
        <taxon>Bacteria</taxon>
        <taxon>Pseudomonadati</taxon>
        <taxon>Pseudomonadota</taxon>
        <taxon>Alphaproteobacteria</taxon>
        <taxon>Hyphomicrobiales</taxon>
        <taxon>Kaistiaceae</taxon>
        <taxon>Bauldia</taxon>
    </lineage>
</organism>
<dbReference type="InterPro" id="IPR001214">
    <property type="entry name" value="SET_dom"/>
</dbReference>
<protein>
    <submittedName>
        <fullName evidence="2">SET domain-containing protein</fullName>
    </submittedName>
</protein>
<feature type="domain" description="SET" evidence="1">
    <location>
        <begin position="7"/>
        <end position="117"/>
    </location>
</feature>
<accession>A0A1G6CG80</accession>
<evidence type="ECO:0000313" key="3">
    <source>
        <dbReference type="Proteomes" id="UP000199071"/>
    </source>
</evidence>
<dbReference type="RefSeq" id="WP_090876706.1">
    <property type="nucleotide sequence ID" value="NZ_FMXQ01000004.1"/>
</dbReference>
<evidence type="ECO:0000259" key="1">
    <source>
        <dbReference type="PROSITE" id="PS50280"/>
    </source>
</evidence>
<name>A0A1G6CG80_9HYPH</name>
<dbReference type="EMBL" id="FMXQ01000004">
    <property type="protein sequence ID" value="SDB31888.1"/>
    <property type="molecule type" value="Genomic_DNA"/>
</dbReference>
<dbReference type="InterPro" id="IPR046341">
    <property type="entry name" value="SET_dom_sf"/>
</dbReference>
<dbReference type="PROSITE" id="PS50280">
    <property type="entry name" value="SET"/>
    <property type="match status" value="1"/>
</dbReference>
<dbReference type="SMART" id="SM00317">
    <property type="entry name" value="SET"/>
    <property type="match status" value="1"/>
</dbReference>
<dbReference type="Gene3D" id="2.170.270.10">
    <property type="entry name" value="SET domain"/>
    <property type="match status" value="1"/>
</dbReference>
<reference evidence="2 3" key="1">
    <citation type="submission" date="2016-10" db="EMBL/GenBank/DDBJ databases">
        <authorList>
            <person name="de Groot N.N."/>
        </authorList>
    </citation>
    <scope>NUCLEOTIDE SEQUENCE [LARGE SCALE GENOMIC DNA]</scope>
    <source>
        <strain evidence="2 3">ATCC 35022</strain>
    </source>
</reference>
<dbReference type="Pfam" id="PF00856">
    <property type="entry name" value="SET"/>
    <property type="match status" value="1"/>
</dbReference>
<evidence type="ECO:0000313" key="2">
    <source>
        <dbReference type="EMBL" id="SDB31888.1"/>
    </source>
</evidence>
<proteinExistence type="predicted"/>
<dbReference type="OrthoDB" id="9804945at2"/>
<dbReference type="STRING" id="665467.SAMN02982931_02460"/>
<dbReference type="Proteomes" id="UP000199071">
    <property type="component" value="Unassembled WGS sequence"/>
</dbReference>
<keyword evidence="3" id="KW-1185">Reference proteome</keyword>
<gene>
    <name evidence="2" type="ORF">SAMN02982931_02460</name>
</gene>